<dbReference type="Proteomes" id="UP000005622">
    <property type="component" value="Unassembled WGS sequence"/>
</dbReference>
<sequence length="135" mass="15602">MRDCIEKGRVVEFKCREMATKIGVIVDFISQTAFVVQMVCAKTGKALERERITKKHIELTGSVIEFDDSEEVRGDAFIKSIEENIKPAVLEKQNTELFKTAIENAQRKEMNDFERFMKEQEDIAKVRILNSHGFE</sequence>
<accession>H8ZBV4</accession>
<reference evidence="1" key="1">
    <citation type="submission" date="2011-03" db="EMBL/GenBank/DDBJ databases">
        <title>The Genome Sequence of Nematocida sp1 strain ERTm2.</title>
        <authorList>
            <consortium name="The Broad Institute Genome Sequencing Platform"/>
            <consortium name="The Broad Institute Genome Sequencing Center for Infectious Disease"/>
            <person name="Cuomo C."/>
            <person name="Troemel E."/>
            <person name="Young S.K."/>
            <person name="Zeng Q."/>
            <person name="Gargeya S."/>
            <person name="Fitzgerald M."/>
            <person name="Haas B."/>
            <person name="Abouelleil A."/>
            <person name="Alvarado L."/>
            <person name="Arachchi H.M."/>
            <person name="Berlin A."/>
            <person name="Brown A."/>
            <person name="Chapman S.B."/>
            <person name="Chen Z."/>
            <person name="Dunbar C."/>
            <person name="Freedman E."/>
            <person name="Gearin G."/>
            <person name="Gellesch M."/>
            <person name="Goldberg J."/>
            <person name="Griggs A."/>
            <person name="Gujja S."/>
            <person name="Heilman E.R."/>
            <person name="Heiman D."/>
            <person name="Howarth C."/>
            <person name="Larson L."/>
            <person name="Lui A."/>
            <person name="MacDonald P.J.P."/>
            <person name="Mehta T."/>
            <person name="Montmayeur A."/>
            <person name="Murphy C."/>
            <person name="Neiman D."/>
            <person name="Pearson M."/>
            <person name="Priest M."/>
            <person name="Roberts A."/>
            <person name="Saif S."/>
            <person name="Shea T."/>
            <person name="Shenoy N."/>
            <person name="Sisk P."/>
            <person name="Stolte C."/>
            <person name="Sykes S."/>
            <person name="White J."/>
            <person name="Yandava C."/>
            <person name="Wortman J."/>
            <person name="Nusbaum C."/>
            <person name="Birren B."/>
        </authorList>
    </citation>
    <scope>NUCLEOTIDE SEQUENCE</scope>
    <source>
        <strain evidence="1">ERTm2</strain>
    </source>
</reference>
<dbReference type="Proteomes" id="UP000054524">
    <property type="component" value="Unassembled WGS sequence"/>
</dbReference>
<evidence type="ECO:0000313" key="3">
    <source>
        <dbReference type="Proteomes" id="UP000054524"/>
    </source>
</evidence>
<proteinExistence type="predicted"/>
<dbReference type="HOGENOM" id="CLU_1886319_0_0_1"/>
<dbReference type="AlphaFoldDB" id="H8ZBV4"/>
<name>H8ZBV4_NEMA1</name>
<accession>A0A086IZE7</accession>
<gene>
    <name evidence="1" type="ORF">NERG_01197</name>
    <name evidence="2" type="ORF">NESG_02036</name>
</gene>
<evidence type="ECO:0000313" key="1">
    <source>
        <dbReference type="EMBL" id="EHY65590.1"/>
    </source>
</evidence>
<protein>
    <recommendedName>
        <fullName evidence="4">Ribosomal protein L14e domain-containing protein</fullName>
    </recommendedName>
</protein>
<dbReference type="OrthoDB" id="2187063at2759"/>
<reference evidence="2 3" key="3">
    <citation type="journal article" date="2014" name="Genome Announc.">
        <title>Genome Sequence of the Microsporidian Species Nematocida sp1 Strain ERTm6 (ATCC PRA-372).</title>
        <authorList>
            <person name="Bakowski M.A."/>
            <person name="Priest M."/>
            <person name="Young S."/>
            <person name="Cuomo C.A."/>
            <person name="Troemel E.R."/>
        </authorList>
    </citation>
    <scope>NUCLEOTIDE SEQUENCE [LARGE SCALE GENOMIC DNA]</scope>
    <source>
        <strain evidence="2 3">ERTm6</strain>
    </source>
</reference>
<dbReference type="EMBL" id="JH604635">
    <property type="protein sequence ID" value="EHY65590.1"/>
    <property type="molecule type" value="Genomic_DNA"/>
</dbReference>
<reference evidence="2" key="2">
    <citation type="submission" date="2012-10" db="EMBL/GenBank/DDBJ databases">
        <authorList>
            <consortium name="The Broad Institute Genome Sequencing Platform"/>
            <consortium name="The Broad Institute Genome Sequencing Center for Infectious Disease"/>
            <person name="Cuomo C."/>
            <person name="Troemel E."/>
            <person name="Walker B."/>
            <person name="Young S.K."/>
            <person name="Zeng Q."/>
            <person name="Gargeya S."/>
            <person name="Fitzgerald M."/>
            <person name="Haas B."/>
            <person name="Abouelleil A."/>
            <person name="Alvarado L."/>
            <person name="Arachchi H.M."/>
            <person name="Berlin A.M."/>
            <person name="Chapman S.B."/>
            <person name="Goldberg J."/>
            <person name="Griggs A."/>
            <person name="Gujja S."/>
            <person name="Hansen M."/>
            <person name="Howarth C."/>
            <person name="Imamovic A."/>
            <person name="Larimer J."/>
            <person name="McCowan C."/>
            <person name="Murphy C."/>
            <person name="Neiman D."/>
            <person name="Pearson M."/>
            <person name="Priest M."/>
            <person name="Roberts A."/>
            <person name="Saif S."/>
            <person name="Shea T."/>
            <person name="Sisk P."/>
            <person name="Sykes S."/>
            <person name="Wortman J."/>
            <person name="Nusbaum C."/>
            <person name="Birren B."/>
        </authorList>
    </citation>
    <scope>NUCLEOTIDE SEQUENCE</scope>
    <source>
        <strain evidence="2">ERTm6</strain>
    </source>
</reference>
<evidence type="ECO:0000313" key="2">
    <source>
        <dbReference type="EMBL" id="KFG25265.1"/>
    </source>
</evidence>
<dbReference type="EMBL" id="AKIJ01000005">
    <property type="protein sequence ID" value="KFG25265.1"/>
    <property type="molecule type" value="Genomic_DNA"/>
</dbReference>
<organism evidence="1">
    <name type="scientific">Nematocida ausubeli (strain ATCC PRA-371 / ERTm2)</name>
    <name type="common">Nematode killer fungus</name>
    <dbReference type="NCBI Taxonomy" id="1913371"/>
    <lineage>
        <taxon>Eukaryota</taxon>
        <taxon>Fungi</taxon>
        <taxon>Fungi incertae sedis</taxon>
        <taxon>Microsporidia</taxon>
        <taxon>Nematocida</taxon>
    </lineage>
</organism>
<dbReference type="Gene3D" id="2.30.30.30">
    <property type="match status" value="1"/>
</dbReference>
<keyword evidence="3" id="KW-1185">Reference proteome</keyword>
<dbReference type="InterPro" id="IPR014722">
    <property type="entry name" value="Rib_uL2_dom2"/>
</dbReference>
<evidence type="ECO:0008006" key="4">
    <source>
        <dbReference type="Google" id="ProtNLM"/>
    </source>
</evidence>